<evidence type="ECO:0000256" key="7">
    <source>
        <dbReference type="ARBA" id="ARBA00022884"/>
    </source>
</evidence>
<feature type="compositionally biased region" description="Basic and acidic residues" evidence="10">
    <location>
        <begin position="1277"/>
        <end position="1287"/>
    </location>
</feature>
<gene>
    <name evidence="12" type="ORF">RDB_LOCUS175977</name>
</gene>
<comment type="similarity">
    <text evidence="8">Belongs to the DEAD box helicase family. DDX56/DBP9 subfamily.</text>
</comment>
<evidence type="ECO:0000256" key="5">
    <source>
        <dbReference type="ARBA" id="ARBA00022806"/>
    </source>
</evidence>
<dbReference type="CDD" id="cd17961">
    <property type="entry name" value="DEADc_DDX56"/>
    <property type="match status" value="1"/>
</dbReference>
<reference evidence="12" key="1">
    <citation type="submission" date="2021-01" db="EMBL/GenBank/DDBJ databases">
        <authorList>
            <person name="Kaushik A."/>
        </authorList>
    </citation>
    <scope>NUCLEOTIDE SEQUENCE</scope>
    <source>
        <strain evidence="12">AG6-10EEA</strain>
    </source>
</reference>
<evidence type="ECO:0000256" key="8">
    <source>
        <dbReference type="ARBA" id="ARBA00038041"/>
    </source>
</evidence>
<feature type="region of interest" description="Disordered" evidence="10">
    <location>
        <begin position="1216"/>
        <end position="1301"/>
    </location>
</feature>
<evidence type="ECO:0000256" key="3">
    <source>
        <dbReference type="ARBA" id="ARBA00022741"/>
    </source>
</evidence>
<feature type="domain" description="Helicase ATP-binding" evidence="11">
    <location>
        <begin position="44"/>
        <end position="228"/>
    </location>
</feature>
<evidence type="ECO:0000256" key="6">
    <source>
        <dbReference type="ARBA" id="ARBA00022840"/>
    </source>
</evidence>
<feature type="compositionally biased region" description="Polar residues" evidence="10">
    <location>
        <begin position="360"/>
        <end position="373"/>
    </location>
</feature>
<name>A0A8H3DMR9_9AGAM</name>
<dbReference type="InterPro" id="IPR011545">
    <property type="entry name" value="DEAD/DEAH_box_helicase_dom"/>
</dbReference>
<dbReference type="PROSITE" id="PS51192">
    <property type="entry name" value="HELICASE_ATP_BIND_1"/>
    <property type="match status" value="1"/>
</dbReference>
<dbReference type="GO" id="GO:0005524">
    <property type="term" value="F:ATP binding"/>
    <property type="evidence" value="ECO:0007669"/>
    <property type="project" value="UniProtKB-KW"/>
</dbReference>
<feature type="compositionally biased region" description="Acidic residues" evidence="10">
    <location>
        <begin position="333"/>
        <end position="355"/>
    </location>
</feature>
<evidence type="ECO:0000313" key="13">
    <source>
        <dbReference type="Proteomes" id="UP000663853"/>
    </source>
</evidence>
<evidence type="ECO:0000256" key="10">
    <source>
        <dbReference type="SAM" id="MobiDB-lite"/>
    </source>
</evidence>
<feature type="compositionally biased region" description="Polar residues" evidence="10">
    <location>
        <begin position="1266"/>
        <end position="1275"/>
    </location>
</feature>
<proteinExistence type="inferred from homology"/>
<comment type="catalytic activity">
    <reaction evidence="9">
        <text>ATP + H2O = ADP + phosphate + H(+)</text>
        <dbReference type="Rhea" id="RHEA:13065"/>
        <dbReference type="ChEBI" id="CHEBI:15377"/>
        <dbReference type="ChEBI" id="CHEBI:15378"/>
        <dbReference type="ChEBI" id="CHEBI:30616"/>
        <dbReference type="ChEBI" id="CHEBI:43474"/>
        <dbReference type="ChEBI" id="CHEBI:456216"/>
        <dbReference type="EC" id="3.6.4.13"/>
    </reaction>
</comment>
<dbReference type="InterPro" id="IPR001650">
    <property type="entry name" value="Helicase_C-like"/>
</dbReference>
<evidence type="ECO:0000259" key="11">
    <source>
        <dbReference type="PROSITE" id="PS51192"/>
    </source>
</evidence>
<keyword evidence="4" id="KW-0378">Hydrolase</keyword>
<evidence type="ECO:0000256" key="9">
    <source>
        <dbReference type="ARBA" id="ARBA00047984"/>
    </source>
</evidence>
<dbReference type="PANTHER" id="PTHR47959:SF21">
    <property type="entry name" value="DEAD-BOX HELICASE 56"/>
    <property type="match status" value="1"/>
</dbReference>
<sequence length="1331" mass="149822">MADTELLDTEQNFQAFSNIIDSRLLRALADLGFARPTLVQSKAIPLALEGRDILARARTGSGKTAAYCIPIVQKILNSKTVGNAQQATRAVILVPTRELADQVTKYLKGLLAYCDKDVTAVNIAGGSSGHVQKMILAEKPDLIIATPSRLLALLQAKPPFQTLSLSLLESLVIDEADLILSYGHDEDVKQILSGGHLPKLYQTFLMSATMTKDVETLKGIALRNPAILKLEENKDEAANLTQYAVRCSEVDKFLLTYVILKLKLVKGKCLIFVNDVDRGYRVKLFLEQFSIKSCVLNSELPLNTRFHIVQEFNKGVYDYIIATDETGGKHEDQDTDDEEEEEVEDDEEEEAEADADLITTEPTESSEPGPSNPTKRKRAPSPQPEPKKASKKHRAGKKDKEFGVSRGIDFVDVACVLNFDLPRSSRAYTHRVGRTARAGRSGMALSFVVPKDEFGKDKVLSCASCERDEVVFARVEKEQGARGSKVKDYAFDMAQVEAFRYRMEDALRAVTKAAVREARIKELKAELLNSEKLKTHFEENPLDLEYIRHDKSLHPTRVQAHMKHVPKYLVPRIASVAEDPTKDVGKMSESKAPGVVASKDFGDFNQQREIIEARATQAGNSKRTRIIELISSTEEHLQTSNSIIQNAVTLGESFKVTKQIVNTLLAPAKDLADLLGSLSEIHPAIGVVATVFQAVVKLEIDRQENDKQIAVLYDSMSNMLILLAYMEETFERKDGIQNLLKQKLDAIANLIKEFGNFCDVYYKHRSIVRFLRSAKYKEMLAEFAQRFNGAKNGLHSLISHRTAKLVDKTAGKIDEVAASVSQLVKFMNIQTSRERETAALVATKGGTDAVLKDDKLLNEIAQRLGEQINASVQLSLRQDLAQQLADNHNGAIVLKADILFPVSIQPYKPRNTNPVFDVVPSAVHHHFEQTFIRYRRETGTPHPDVWTLNYLSRVIFYPSIGDAIDEDSSGYVSLHELNHFFDSRPQGWSIPQWLAYWAAGWYKDNLRYRDKIMSRLKLLEGAVDSMHAENKDTLRGFVENIKPGIRLIVESLYDNIIDYFEGESAESTNLDDLRNKFTGMTTKAVEEQLAKSKFELDDKRTLMLALGRSRFESRLFCVMHRLLKRHHKVFELGKDNPLQKGVTISMINSWEVIFDAFVKRMRALCESWRQQRMDIDLQVQWYANGLFEDWYKLNQGQPEAEDDYGDAWAEDDYDAGTEVDENELAEYATRPPSVTESYDDGIPSITHSLDQEHSEGDQTEDIETRAVSSMSNQTLHPVEDHHSRDPSRAASESGRSQTGIAELEERMTILEGKVDNLTDLVAQILQQLKDK</sequence>
<keyword evidence="6" id="KW-0067">ATP-binding</keyword>
<keyword evidence="7" id="KW-0694">RNA-binding</keyword>
<comment type="caution">
    <text evidence="12">The sequence shown here is derived from an EMBL/GenBank/DDBJ whole genome shotgun (WGS) entry which is preliminary data.</text>
</comment>
<dbReference type="GO" id="GO:0005829">
    <property type="term" value="C:cytosol"/>
    <property type="evidence" value="ECO:0007669"/>
    <property type="project" value="TreeGrafter"/>
</dbReference>
<dbReference type="EMBL" id="CAJMXA010004110">
    <property type="protein sequence ID" value="CAE6534801.1"/>
    <property type="molecule type" value="Genomic_DNA"/>
</dbReference>
<dbReference type="EC" id="3.6.4.13" evidence="2"/>
<dbReference type="Pfam" id="PF00271">
    <property type="entry name" value="Helicase_C"/>
    <property type="match status" value="2"/>
</dbReference>
<dbReference type="Proteomes" id="UP000663853">
    <property type="component" value="Unassembled WGS sequence"/>
</dbReference>
<dbReference type="InterPro" id="IPR018247">
    <property type="entry name" value="EF_Hand_1_Ca_BS"/>
</dbReference>
<dbReference type="SMART" id="SM00490">
    <property type="entry name" value="HELICc"/>
    <property type="match status" value="1"/>
</dbReference>
<feature type="region of interest" description="Disordered" evidence="10">
    <location>
        <begin position="325"/>
        <end position="399"/>
    </location>
</feature>
<comment type="function">
    <text evidence="1">ATP-binding RNA helicase involved in the biogenesis of 60S ribosomal subunits and is required for the normal formation of 25S and 5.8S rRNAs.</text>
</comment>
<evidence type="ECO:0000256" key="2">
    <source>
        <dbReference type="ARBA" id="ARBA00012552"/>
    </source>
</evidence>
<protein>
    <recommendedName>
        <fullName evidence="2">RNA helicase</fullName>
        <ecNumber evidence="2">3.6.4.13</ecNumber>
    </recommendedName>
</protein>
<dbReference type="GO" id="GO:0003723">
    <property type="term" value="F:RNA binding"/>
    <property type="evidence" value="ECO:0007669"/>
    <property type="project" value="UniProtKB-KW"/>
</dbReference>
<evidence type="ECO:0000256" key="1">
    <source>
        <dbReference type="ARBA" id="ARBA00003706"/>
    </source>
</evidence>
<keyword evidence="5" id="KW-0347">Helicase</keyword>
<dbReference type="GO" id="GO:0003724">
    <property type="term" value="F:RNA helicase activity"/>
    <property type="evidence" value="ECO:0007669"/>
    <property type="project" value="UniProtKB-EC"/>
</dbReference>
<dbReference type="PROSITE" id="PS00018">
    <property type="entry name" value="EF_HAND_1"/>
    <property type="match status" value="1"/>
</dbReference>
<dbReference type="InterPro" id="IPR027417">
    <property type="entry name" value="P-loop_NTPase"/>
</dbReference>
<dbReference type="InterPro" id="IPR014001">
    <property type="entry name" value="Helicase_ATP-bd"/>
</dbReference>
<dbReference type="InterPro" id="IPR050079">
    <property type="entry name" value="DEAD_box_RNA_helicase"/>
</dbReference>
<dbReference type="Pfam" id="PF00270">
    <property type="entry name" value="DEAD"/>
    <property type="match status" value="1"/>
</dbReference>
<dbReference type="Gene3D" id="3.40.50.300">
    <property type="entry name" value="P-loop containing nucleotide triphosphate hydrolases"/>
    <property type="match status" value="2"/>
</dbReference>
<dbReference type="SMART" id="SM00487">
    <property type="entry name" value="DEXDc"/>
    <property type="match status" value="1"/>
</dbReference>
<keyword evidence="3" id="KW-0547">Nucleotide-binding</keyword>
<accession>A0A8H3DMR9</accession>
<dbReference type="PANTHER" id="PTHR47959">
    <property type="entry name" value="ATP-DEPENDENT RNA HELICASE RHLE-RELATED"/>
    <property type="match status" value="1"/>
</dbReference>
<organism evidence="12 13">
    <name type="scientific">Rhizoctonia solani</name>
    <dbReference type="NCBI Taxonomy" id="456999"/>
    <lineage>
        <taxon>Eukaryota</taxon>
        <taxon>Fungi</taxon>
        <taxon>Dikarya</taxon>
        <taxon>Basidiomycota</taxon>
        <taxon>Agaricomycotina</taxon>
        <taxon>Agaricomycetes</taxon>
        <taxon>Cantharellales</taxon>
        <taxon>Ceratobasidiaceae</taxon>
        <taxon>Rhizoctonia</taxon>
    </lineage>
</organism>
<dbReference type="SUPFAM" id="SSF52540">
    <property type="entry name" value="P-loop containing nucleoside triphosphate hydrolases"/>
    <property type="match status" value="2"/>
</dbReference>
<evidence type="ECO:0000313" key="12">
    <source>
        <dbReference type="EMBL" id="CAE6534801.1"/>
    </source>
</evidence>
<dbReference type="CDD" id="cd18787">
    <property type="entry name" value="SF2_C_DEAD"/>
    <property type="match status" value="1"/>
</dbReference>
<dbReference type="GO" id="GO:0016787">
    <property type="term" value="F:hydrolase activity"/>
    <property type="evidence" value="ECO:0007669"/>
    <property type="project" value="UniProtKB-KW"/>
</dbReference>
<evidence type="ECO:0000256" key="4">
    <source>
        <dbReference type="ARBA" id="ARBA00022801"/>
    </source>
</evidence>